<dbReference type="AlphaFoldDB" id="U9TC67"/>
<reference evidence="1" key="1">
    <citation type="submission" date="2013-07" db="EMBL/GenBank/DDBJ databases">
        <title>The genome of an arbuscular mycorrhizal fungus provides insights into the evolution of the oldest plant symbiosis.</title>
        <authorList>
            <consortium name="DOE Joint Genome Institute"/>
            <person name="Tisserant E."/>
            <person name="Malbreil M."/>
            <person name="Kuo A."/>
            <person name="Kohler A."/>
            <person name="Symeonidi A."/>
            <person name="Balestrini R."/>
            <person name="Charron P."/>
            <person name="Duensing N."/>
            <person name="Frei-dit-Frey N."/>
            <person name="Gianinazzi-Pearson V."/>
            <person name="Gilbert B."/>
            <person name="Handa Y."/>
            <person name="Hijri M."/>
            <person name="Kaul R."/>
            <person name="Kawaguchi M."/>
            <person name="Krajinski F."/>
            <person name="Lammers P."/>
            <person name="Lapierre D."/>
            <person name="Masclaux F.G."/>
            <person name="Murat C."/>
            <person name="Morin E."/>
            <person name="Ndikumana S."/>
            <person name="Pagni M."/>
            <person name="Petitpierre D."/>
            <person name="Requena N."/>
            <person name="Rosikiewicz P."/>
            <person name="Riley R."/>
            <person name="Saito K."/>
            <person name="San Clemente H."/>
            <person name="Shapiro H."/>
            <person name="van Tuinen D."/>
            <person name="Becard G."/>
            <person name="Bonfante P."/>
            <person name="Paszkowski U."/>
            <person name="Shachar-Hill Y."/>
            <person name="Young J.P."/>
            <person name="Sanders I.R."/>
            <person name="Henrissat B."/>
            <person name="Rensing S.A."/>
            <person name="Grigoriev I.V."/>
            <person name="Corradi N."/>
            <person name="Roux C."/>
            <person name="Martin F."/>
        </authorList>
    </citation>
    <scope>NUCLEOTIDE SEQUENCE</scope>
    <source>
        <strain evidence="1">DAOM 197198</strain>
    </source>
</reference>
<name>U9TC67_RHIID</name>
<dbReference type="HOGENOM" id="CLU_2850836_0_0_1"/>
<accession>U9TC67</accession>
<dbReference type="EMBL" id="KI292632">
    <property type="protein sequence ID" value="ESA05725.1"/>
    <property type="molecule type" value="Genomic_DNA"/>
</dbReference>
<protein>
    <submittedName>
        <fullName evidence="1">Uncharacterized protein</fullName>
    </submittedName>
</protein>
<organism evidence="1">
    <name type="scientific">Rhizophagus irregularis (strain DAOM 181602 / DAOM 197198 / MUCL 43194)</name>
    <name type="common">Arbuscular mycorrhizal fungus</name>
    <name type="synonym">Glomus intraradices</name>
    <dbReference type="NCBI Taxonomy" id="747089"/>
    <lineage>
        <taxon>Eukaryota</taxon>
        <taxon>Fungi</taxon>
        <taxon>Fungi incertae sedis</taxon>
        <taxon>Mucoromycota</taxon>
        <taxon>Glomeromycotina</taxon>
        <taxon>Glomeromycetes</taxon>
        <taxon>Glomerales</taxon>
        <taxon>Glomeraceae</taxon>
        <taxon>Rhizophagus</taxon>
    </lineage>
</organism>
<gene>
    <name evidence="1" type="ORF">GLOINDRAFT_35155</name>
</gene>
<sequence>MELDFADCGGLTIGKEIIEGNFINWTSGNKTGLSDRWTGLLTKLLTMVLNDFKFYNVVYCWDNDN</sequence>
<evidence type="ECO:0000313" key="1">
    <source>
        <dbReference type="EMBL" id="ESA05725.1"/>
    </source>
</evidence>
<proteinExistence type="predicted"/>